<gene>
    <name evidence="1" type="ORF">Y3_241</name>
</gene>
<dbReference type="Proteomes" id="UP000240568">
    <property type="component" value="Segment"/>
</dbReference>
<reference evidence="1 2" key="1">
    <citation type="submission" date="2017-04" db="EMBL/GenBank/DDBJ databases">
        <authorList>
            <person name="Afonso C.L."/>
            <person name="Miller P.J."/>
            <person name="Scott M.A."/>
            <person name="Spackman E."/>
            <person name="Goraichik I."/>
            <person name="Dimitrov K.M."/>
            <person name="Suarez D.L."/>
            <person name="Swayne D.E."/>
        </authorList>
    </citation>
    <scope>NUCLEOTIDE SEQUENCE [LARGE SCALE GENOMIC DNA]</scope>
</reference>
<evidence type="ECO:0000313" key="2">
    <source>
        <dbReference type="Proteomes" id="UP000240568"/>
    </source>
</evidence>
<dbReference type="EMBL" id="KY984068">
    <property type="protein sequence ID" value="ARW58881.1"/>
    <property type="molecule type" value="Genomic_DNA"/>
</dbReference>
<organism evidence="1 2">
    <name type="scientific">Erwinia phage vB_EamM_Y3</name>
    <dbReference type="NCBI Taxonomy" id="1983553"/>
    <lineage>
        <taxon>Viruses</taxon>
        <taxon>Duplodnaviria</taxon>
        <taxon>Heunggongvirae</taxon>
        <taxon>Uroviricota</taxon>
        <taxon>Caudoviricetes</taxon>
        <taxon>Sasquatchvirus</taxon>
        <taxon>Sasquatchvirus Y3</taxon>
    </lineage>
</organism>
<proteinExistence type="predicted"/>
<keyword evidence="2" id="KW-1185">Reference proteome</keyword>
<evidence type="ECO:0000313" key="1">
    <source>
        <dbReference type="EMBL" id="ARW58881.1"/>
    </source>
</evidence>
<sequence length="345" mass="40220">MSDKSNLTGGQIESVMDTLLHDCLSEIVENTNIFDVQLTYLLGLITSNKKRKPYNAETRERAISLLIKALSVTRDQKMVYIRELKMERNFIYVFLDNVIKRYYATYVDLYRCFIVTADVNKRIRYAQRLDVYVKMFGADSRSKLFVALNRLNDLLPHFMEYFHSVVADFYRLCTKQTRFYVDTNKGKQYDSKDVRQNFLRNVIIAINKYDSSRGAIVSYTKWWILNAQTCSSSEHEYGIAYTIPQTQRKKLATGEDTTSLNFSVSLDAPTSESDEGPDASLHQKVSDHHHLEDHVDSERRTGKLRLLIKRVDPLGVARLTMDVGEEFDKDELEFMRRYMKSQRLA</sequence>
<accession>A0A2H4IBD9</accession>
<protein>
    <submittedName>
        <fullName evidence="1">Uncharacterized protein</fullName>
    </submittedName>
</protein>
<name>A0A2H4IBD9_9CAUD</name>